<proteinExistence type="predicted"/>
<dbReference type="AlphaFoldDB" id="A0AAE0X155"/>
<reference evidence="1" key="1">
    <citation type="journal article" date="2023" name="Mol. Phylogenet. Evol.">
        <title>Genome-scale phylogeny and comparative genomics of the fungal order Sordariales.</title>
        <authorList>
            <person name="Hensen N."/>
            <person name="Bonometti L."/>
            <person name="Westerberg I."/>
            <person name="Brannstrom I.O."/>
            <person name="Guillou S."/>
            <person name="Cros-Aarteil S."/>
            <person name="Calhoun S."/>
            <person name="Haridas S."/>
            <person name="Kuo A."/>
            <person name="Mondo S."/>
            <person name="Pangilinan J."/>
            <person name="Riley R."/>
            <person name="LaButti K."/>
            <person name="Andreopoulos B."/>
            <person name="Lipzen A."/>
            <person name="Chen C."/>
            <person name="Yan M."/>
            <person name="Daum C."/>
            <person name="Ng V."/>
            <person name="Clum A."/>
            <person name="Steindorff A."/>
            <person name="Ohm R.A."/>
            <person name="Martin F."/>
            <person name="Silar P."/>
            <person name="Natvig D.O."/>
            <person name="Lalanne C."/>
            <person name="Gautier V."/>
            <person name="Ament-Velasquez S.L."/>
            <person name="Kruys A."/>
            <person name="Hutchinson M.I."/>
            <person name="Powell A.J."/>
            <person name="Barry K."/>
            <person name="Miller A.N."/>
            <person name="Grigoriev I.V."/>
            <person name="Debuchy R."/>
            <person name="Gladieux P."/>
            <person name="Hiltunen Thoren M."/>
            <person name="Johannesson H."/>
        </authorList>
    </citation>
    <scope>NUCLEOTIDE SEQUENCE</scope>
    <source>
        <strain evidence="1">CBS 314.62</strain>
    </source>
</reference>
<dbReference type="InterPro" id="IPR029058">
    <property type="entry name" value="AB_hydrolase_fold"/>
</dbReference>
<dbReference type="SUPFAM" id="SSF53474">
    <property type="entry name" value="alpha/beta-Hydrolases"/>
    <property type="match status" value="1"/>
</dbReference>
<evidence type="ECO:0000313" key="2">
    <source>
        <dbReference type="Proteomes" id="UP001270362"/>
    </source>
</evidence>
<dbReference type="PANTHER" id="PTHR31591">
    <property type="entry name" value="UPF0613 PROTEIN PB24D3.06C"/>
    <property type="match status" value="1"/>
</dbReference>
<keyword evidence="2" id="KW-1185">Reference proteome</keyword>
<name>A0AAE0X155_9PEZI</name>
<dbReference type="Gene3D" id="3.40.50.1820">
    <property type="entry name" value="alpha/beta hydrolase"/>
    <property type="match status" value="1"/>
</dbReference>
<dbReference type="PANTHER" id="PTHR31591:SF7">
    <property type="entry name" value="DUF1749-DOMAIN-CONTAINING PROTEIN"/>
    <property type="match status" value="1"/>
</dbReference>
<evidence type="ECO:0000313" key="1">
    <source>
        <dbReference type="EMBL" id="KAK3682630.1"/>
    </source>
</evidence>
<dbReference type="Pfam" id="PF08538">
    <property type="entry name" value="DUF1749"/>
    <property type="match status" value="1"/>
</dbReference>
<gene>
    <name evidence="1" type="ORF">B0T22DRAFT_471631</name>
</gene>
<accession>A0AAE0X155</accession>
<sequence>MANTNTSTTFPVTVHEYPSAQPGRFVHAYEHGVSSTTPATNALVFIGGLGDGPHGVPYVRTIARTIAHEAGLDFSVFEVRLSSSFSGWGYGSLAQDVKEIGRFVGYLRATMGKKKVVLMGHSTGCQDCLEYLDTGKYVAAAPGVDGVILQGPVSDREAMGLGVGAEEVERCAGFARAMVLEGRGEEIVPRGMVEDVLGDTPVSAYRLWSLAAVGGDDDYFSSDLPDDRVTAIWGRLRQPVLIVPSANDEFVPKEVDVDALVRKWMSYCRPPAVVSELSGLIPGANHRVDDATSQGWLAERVVRFLAGLD</sequence>
<dbReference type="InterPro" id="IPR013744">
    <property type="entry name" value="SidJ"/>
</dbReference>
<organism evidence="1 2">
    <name type="scientific">Podospora appendiculata</name>
    <dbReference type="NCBI Taxonomy" id="314037"/>
    <lineage>
        <taxon>Eukaryota</taxon>
        <taxon>Fungi</taxon>
        <taxon>Dikarya</taxon>
        <taxon>Ascomycota</taxon>
        <taxon>Pezizomycotina</taxon>
        <taxon>Sordariomycetes</taxon>
        <taxon>Sordariomycetidae</taxon>
        <taxon>Sordariales</taxon>
        <taxon>Podosporaceae</taxon>
        <taxon>Podospora</taxon>
    </lineage>
</organism>
<protein>
    <submittedName>
        <fullName evidence="1">Uncharacterized protein</fullName>
    </submittedName>
</protein>
<dbReference type="Proteomes" id="UP001270362">
    <property type="component" value="Unassembled WGS sequence"/>
</dbReference>
<dbReference type="EMBL" id="JAULSO010000005">
    <property type="protein sequence ID" value="KAK3682630.1"/>
    <property type="molecule type" value="Genomic_DNA"/>
</dbReference>
<reference evidence="1" key="2">
    <citation type="submission" date="2023-06" db="EMBL/GenBank/DDBJ databases">
        <authorList>
            <consortium name="Lawrence Berkeley National Laboratory"/>
            <person name="Haridas S."/>
            <person name="Hensen N."/>
            <person name="Bonometti L."/>
            <person name="Westerberg I."/>
            <person name="Brannstrom I.O."/>
            <person name="Guillou S."/>
            <person name="Cros-Aarteil S."/>
            <person name="Calhoun S."/>
            <person name="Kuo A."/>
            <person name="Mondo S."/>
            <person name="Pangilinan J."/>
            <person name="Riley R."/>
            <person name="Labutti K."/>
            <person name="Andreopoulos B."/>
            <person name="Lipzen A."/>
            <person name="Chen C."/>
            <person name="Yanf M."/>
            <person name="Daum C."/>
            <person name="Ng V."/>
            <person name="Clum A."/>
            <person name="Steindorff A."/>
            <person name="Ohm R."/>
            <person name="Martin F."/>
            <person name="Silar P."/>
            <person name="Natvig D."/>
            <person name="Lalanne C."/>
            <person name="Gautier V."/>
            <person name="Ament-Velasquez S.L."/>
            <person name="Kruys A."/>
            <person name="Hutchinson M.I."/>
            <person name="Powell A.J."/>
            <person name="Barry K."/>
            <person name="Miller A.N."/>
            <person name="Grigoriev I.V."/>
            <person name="Debuchy R."/>
            <person name="Gladieux P."/>
            <person name="Thoren M.H."/>
            <person name="Johannesson H."/>
        </authorList>
    </citation>
    <scope>NUCLEOTIDE SEQUENCE</scope>
    <source>
        <strain evidence="1">CBS 314.62</strain>
    </source>
</reference>
<comment type="caution">
    <text evidence="1">The sequence shown here is derived from an EMBL/GenBank/DDBJ whole genome shotgun (WGS) entry which is preliminary data.</text>
</comment>